<feature type="region of interest" description="Disordered" evidence="1">
    <location>
        <begin position="99"/>
        <end position="168"/>
    </location>
</feature>
<feature type="region of interest" description="Disordered" evidence="1">
    <location>
        <begin position="199"/>
        <end position="267"/>
    </location>
</feature>
<organism evidence="2 3">
    <name type="scientific">Pleurodeles waltl</name>
    <name type="common">Iberian ribbed newt</name>
    <dbReference type="NCBI Taxonomy" id="8319"/>
    <lineage>
        <taxon>Eukaryota</taxon>
        <taxon>Metazoa</taxon>
        <taxon>Chordata</taxon>
        <taxon>Craniata</taxon>
        <taxon>Vertebrata</taxon>
        <taxon>Euteleostomi</taxon>
        <taxon>Amphibia</taxon>
        <taxon>Batrachia</taxon>
        <taxon>Caudata</taxon>
        <taxon>Salamandroidea</taxon>
        <taxon>Salamandridae</taxon>
        <taxon>Pleurodelinae</taxon>
        <taxon>Pleurodeles</taxon>
    </lineage>
</organism>
<feature type="compositionally biased region" description="Polar residues" evidence="1">
    <location>
        <begin position="125"/>
        <end position="135"/>
    </location>
</feature>
<feature type="region of interest" description="Disordered" evidence="1">
    <location>
        <begin position="1"/>
        <end position="53"/>
    </location>
</feature>
<accession>A0AAV7KQS0</accession>
<comment type="caution">
    <text evidence="2">The sequence shown here is derived from an EMBL/GenBank/DDBJ whole genome shotgun (WGS) entry which is preliminary data.</text>
</comment>
<sequence>MPRVALGRSPGSSHTPRREEEGRPSPPRQEALPRSTRSFPARQRKGGKQHGRGLLSTSIIGLPALYPGGRPSLRLTFVQHFLNYVASGVRFPSLVGGPAGTRRPHSDPGFLTPACLGTHLRPGSGTEQPLETSLPASGLSASVVFSPLPPSPRREGGGAPPPGAVGFSPLQAETVEARLQQHGAPPFISLRPCAALHHAGVPRQGQRAHTGWHSTSESRGSPRGFTCRPPSWTHAAPKLQRAALGLRGPETPSSSSRGGSRAPGIHL</sequence>
<reference evidence="2" key="1">
    <citation type="journal article" date="2022" name="bioRxiv">
        <title>Sequencing and chromosome-scale assembly of the giantPleurodeles waltlgenome.</title>
        <authorList>
            <person name="Brown T."/>
            <person name="Elewa A."/>
            <person name="Iarovenko S."/>
            <person name="Subramanian E."/>
            <person name="Araus A.J."/>
            <person name="Petzold A."/>
            <person name="Susuki M."/>
            <person name="Suzuki K.-i.T."/>
            <person name="Hayashi T."/>
            <person name="Toyoda A."/>
            <person name="Oliveira C."/>
            <person name="Osipova E."/>
            <person name="Leigh N.D."/>
            <person name="Simon A."/>
            <person name="Yun M.H."/>
        </authorList>
    </citation>
    <scope>NUCLEOTIDE SEQUENCE</scope>
    <source>
        <strain evidence="2">20211129_DDA</strain>
        <tissue evidence="2">Liver</tissue>
    </source>
</reference>
<keyword evidence="3" id="KW-1185">Reference proteome</keyword>
<dbReference type="Proteomes" id="UP001066276">
    <property type="component" value="Chromosome 12"/>
</dbReference>
<dbReference type="EMBL" id="JANPWB010000016">
    <property type="protein sequence ID" value="KAJ1080515.1"/>
    <property type="molecule type" value="Genomic_DNA"/>
</dbReference>
<dbReference type="AlphaFoldDB" id="A0AAV7KQS0"/>
<evidence type="ECO:0000256" key="1">
    <source>
        <dbReference type="SAM" id="MobiDB-lite"/>
    </source>
</evidence>
<gene>
    <name evidence="2" type="ORF">NDU88_000714</name>
</gene>
<name>A0AAV7KQS0_PLEWA</name>
<evidence type="ECO:0000313" key="3">
    <source>
        <dbReference type="Proteomes" id="UP001066276"/>
    </source>
</evidence>
<proteinExistence type="predicted"/>
<evidence type="ECO:0000313" key="2">
    <source>
        <dbReference type="EMBL" id="KAJ1080515.1"/>
    </source>
</evidence>
<feature type="compositionally biased region" description="Basic residues" evidence="1">
    <location>
        <begin position="42"/>
        <end position="51"/>
    </location>
</feature>
<protein>
    <submittedName>
        <fullName evidence="2">Uncharacterized protein</fullName>
    </submittedName>
</protein>